<name>L8GGQ4_ACACF</name>
<accession>L8GGQ4</accession>
<dbReference type="OrthoDB" id="10056684at2759"/>
<gene>
    <name evidence="1" type="ORF">ACA1_372340</name>
</gene>
<reference evidence="1 2" key="1">
    <citation type="journal article" date="2013" name="Genome Biol.">
        <title>Genome of Acanthamoeba castellanii highlights extensive lateral gene transfer and early evolution of tyrosine kinase signaling.</title>
        <authorList>
            <person name="Clarke M."/>
            <person name="Lohan A.J."/>
            <person name="Liu B."/>
            <person name="Lagkouvardos I."/>
            <person name="Roy S."/>
            <person name="Zafar N."/>
            <person name="Bertelli C."/>
            <person name="Schilde C."/>
            <person name="Kianianmomeni A."/>
            <person name="Burglin T.R."/>
            <person name="Frech C."/>
            <person name="Turcotte B."/>
            <person name="Kopec K.O."/>
            <person name="Synnott J.M."/>
            <person name="Choo C."/>
            <person name="Paponov I."/>
            <person name="Finkler A."/>
            <person name="Soon Heng Tan C."/>
            <person name="Hutchins A.P."/>
            <person name="Weinmeier T."/>
            <person name="Rattei T."/>
            <person name="Chu J.S."/>
            <person name="Gimenez G."/>
            <person name="Irimia M."/>
            <person name="Rigden D.J."/>
            <person name="Fitzpatrick D.A."/>
            <person name="Lorenzo-Morales J."/>
            <person name="Bateman A."/>
            <person name="Chiu C.H."/>
            <person name="Tang P."/>
            <person name="Hegemann P."/>
            <person name="Fromm H."/>
            <person name="Raoult D."/>
            <person name="Greub G."/>
            <person name="Miranda-Saavedra D."/>
            <person name="Chen N."/>
            <person name="Nash P."/>
            <person name="Ginger M.L."/>
            <person name="Horn M."/>
            <person name="Schaap P."/>
            <person name="Caler L."/>
            <person name="Loftus B."/>
        </authorList>
    </citation>
    <scope>NUCLEOTIDE SEQUENCE [LARGE SCALE GENOMIC DNA]</scope>
    <source>
        <strain evidence="1 2">Neff</strain>
    </source>
</reference>
<protein>
    <submittedName>
        <fullName evidence="1">Uncharacterized protein</fullName>
    </submittedName>
</protein>
<sequence length="99" mass="11358">MRPGGSLNTMDIGIQPGFDSPALKKEYRLRAKNKNKYMLAYCHWLVFNKDINQMFSTFVIGMKYNPQVLTVKAFKQGLQDWYSAPQLTSIITAHIQNEG</sequence>
<proteinExistence type="predicted"/>
<dbReference type="VEuPathDB" id="AmoebaDB:ACA1_372340"/>
<dbReference type="AlphaFoldDB" id="L8GGQ4"/>
<dbReference type="Proteomes" id="UP000011083">
    <property type="component" value="Unassembled WGS sequence"/>
</dbReference>
<dbReference type="RefSeq" id="XP_004334278.1">
    <property type="nucleotide sequence ID" value="XM_004334230.1"/>
</dbReference>
<evidence type="ECO:0000313" key="2">
    <source>
        <dbReference type="Proteomes" id="UP000011083"/>
    </source>
</evidence>
<evidence type="ECO:0000313" key="1">
    <source>
        <dbReference type="EMBL" id="ELR12265.1"/>
    </source>
</evidence>
<dbReference type="EMBL" id="KB008119">
    <property type="protein sequence ID" value="ELR12265.1"/>
    <property type="molecule type" value="Genomic_DNA"/>
</dbReference>
<organism evidence="1 2">
    <name type="scientific">Acanthamoeba castellanii (strain ATCC 30010 / Neff)</name>
    <dbReference type="NCBI Taxonomy" id="1257118"/>
    <lineage>
        <taxon>Eukaryota</taxon>
        <taxon>Amoebozoa</taxon>
        <taxon>Discosea</taxon>
        <taxon>Longamoebia</taxon>
        <taxon>Centramoebida</taxon>
        <taxon>Acanthamoebidae</taxon>
        <taxon>Acanthamoeba</taxon>
    </lineage>
</organism>
<dbReference type="KEGG" id="acan:ACA1_372340"/>
<keyword evidence="2" id="KW-1185">Reference proteome</keyword>
<dbReference type="GeneID" id="14912805"/>